<organism evidence="1 2">
    <name type="scientific">Mycobacterium talmoniae</name>
    <dbReference type="NCBI Taxonomy" id="1858794"/>
    <lineage>
        <taxon>Bacteria</taxon>
        <taxon>Bacillati</taxon>
        <taxon>Actinomycetota</taxon>
        <taxon>Actinomycetes</taxon>
        <taxon>Mycobacteriales</taxon>
        <taxon>Mycobacteriaceae</taxon>
        <taxon>Mycobacterium</taxon>
    </lineage>
</organism>
<gene>
    <name evidence="1" type="ORF">BKN37_13655</name>
</gene>
<comment type="caution">
    <text evidence="1">The sequence shown here is derived from an EMBL/GenBank/DDBJ whole genome shotgun (WGS) entry which is preliminary data.</text>
</comment>
<evidence type="ECO:0000313" key="2">
    <source>
        <dbReference type="Proteomes" id="UP000179734"/>
    </source>
</evidence>
<keyword evidence="2" id="KW-1185">Reference proteome</keyword>
<reference evidence="1 2" key="1">
    <citation type="submission" date="2016-10" db="EMBL/GenBank/DDBJ databases">
        <title>Genome sequence of Mycobacterium talmonii.</title>
        <authorList>
            <person name="Greninger A.L."/>
            <person name="Elliott B."/>
            <person name="Vasireddy S."/>
            <person name="Vasireddy R."/>
        </authorList>
    </citation>
    <scope>NUCLEOTIDE SEQUENCE [LARGE SCALE GENOMIC DNA]</scope>
    <source>
        <strain evidence="2">NE-TNMC-100812</strain>
    </source>
</reference>
<accession>A0A1S1NID2</accession>
<dbReference type="AlphaFoldDB" id="A0A1S1NID2"/>
<dbReference type="EMBL" id="MLQM01000066">
    <property type="protein sequence ID" value="OHV03713.1"/>
    <property type="molecule type" value="Genomic_DNA"/>
</dbReference>
<proteinExistence type="predicted"/>
<name>A0A1S1NID2_9MYCO</name>
<dbReference type="Proteomes" id="UP000179734">
    <property type="component" value="Unassembled WGS sequence"/>
</dbReference>
<evidence type="ECO:0000313" key="1">
    <source>
        <dbReference type="EMBL" id="OHV03713.1"/>
    </source>
</evidence>
<protein>
    <submittedName>
        <fullName evidence="1">Uncharacterized protein</fullName>
    </submittedName>
</protein>
<sequence>MQPTNAFAKRLAEHIRTVTADPRARVLVGARRRPQAVLMSPAADVPPAIRRILLADSAAAQAARACSDDGEVGGIAAEAGAVVAWLWRHDHAEALAYLDALIAAIDVRTTSPAAPMVLGALLDALPADMPAAEMQALLAAAAGPDGGAPSHTHGRT</sequence>